<dbReference type="AlphaFoldDB" id="A0A0S6W5A2"/>
<dbReference type="SUPFAM" id="SSF161098">
    <property type="entry name" value="MetI-like"/>
    <property type="match status" value="1"/>
</dbReference>
<evidence type="ECO:0000256" key="7">
    <source>
        <dbReference type="RuleBase" id="RU363032"/>
    </source>
</evidence>
<dbReference type="Proteomes" id="UP000030661">
    <property type="component" value="Unassembled WGS sequence"/>
</dbReference>
<accession>A0A0S6W5A2</accession>
<keyword evidence="6 7" id="KW-0472">Membrane</keyword>
<evidence type="ECO:0000313" key="10">
    <source>
        <dbReference type="Proteomes" id="UP000030661"/>
    </source>
</evidence>
<dbReference type="PROSITE" id="PS50928">
    <property type="entry name" value="ABC_TM1"/>
    <property type="match status" value="1"/>
</dbReference>
<dbReference type="InterPro" id="IPR000515">
    <property type="entry name" value="MetI-like"/>
</dbReference>
<protein>
    <submittedName>
        <fullName evidence="9">ABC-type dipeptide/oligopeptide/nickel transport system, permease component</fullName>
    </submittedName>
</protein>
<evidence type="ECO:0000256" key="2">
    <source>
        <dbReference type="ARBA" id="ARBA00022448"/>
    </source>
</evidence>
<dbReference type="InterPro" id="IPR025966">
    <property type="entry name" value="OppC_N"/>
</dbReference>
<comment type="similarity">
    <text evidence="7">Belongs to the binding-protein-dependent transport system permease family.</text>
</comment>
<dbReference type="GO" id="GO:0055085">
    <property type="term" value="P:transmembrane transport"/>
    <property type="evidence" value="ECO:0007669"/>
    <property type="project" value="InterPro"/>
</dbReference>
<evidence type="ECO:0000256" key="6">
    <source>
        <dbReference type="ARBA" id="ARBA00023136"/>
    </source>
</evidence>
<name>A0A0S6W5A2_VECG1</name>
<feature type="transmembrane region" description="Helical" evidence="7">
    <location>
        <begin position="196"/>
        <end position="223"/>
    </location>
</feature>
<evidence type="ECO:0000313" key="9">
    <source>
        <dbReference type="EMBL" id="GAK54805.1"/>
    </source>
</evidence>
<dbReference type="Gene3D" id="1.10.3720.10">
    <property type="entry name" value="MetI-like"/>
    <property type="match status" value="1"/>
</dbReference>
<keyword evidence="5 7" id="KW-1133">Transmembrane helix</keyword>
<dbReference type="Pfam" id="PF12911">
    <property type="entry name" value="OppC_N"/>
    <property type="match status" value="1"/>
</dbReference>
<dbReference type="PANTHER" id="PTHR43386">
    <property type="entry name" value="OLIGOPEPTIDE TRANSPORT SYSTEM PERMEASE PROTEIN APPC"/>
    <property type="match status" value="1"/>
</dbReference>
<dbReference type="PANTHER" id="PTHR43386:SF1">
    <property type="entry name" value="D,D-DIPEPTIDE TRANSPORT SYSTEM PERMEASE PROTEIN DDPC-RELATED"/>
    <property type="match status" value="1"/>
</dbReference>
<feature type="transmembrane region" description="Helical" evidence="7">
    <location>
        <begin position="141"/>
        <end position="158"/>
    </location>
</feature>
<keyword evidence="10" id="KW-1185">Reference proteome</keyword>
<dbReference type="HOGENOM" id="CLU_028518_1_1_0"/>
<proteinExistence type="inferred from homology"/>
<feature type="transmembrane region" description="Helical" evidence="7">
    <location>
        <begin position="12"/>
        <end position="35"/>
    </location>
</feature>
<sequence>MINTIFQTFRKILRTNLLFGVGVILFTGWLLIALLSPHITPYDPIVQELSVRFQPPTQAHWFGTDKFGRDVFSRVLAGSRISLVAGLITVVVALSIGSVYGAVAGYIGGIVDDILMRISELIIAFPAIILAMVIAAALGPSLYNTLFAMVIIWWPNYARVMRSMVISVKANEFVEAANILGASHFRIIFKEIFPNAIGPVLVMMTLDFGNAILLFSGLSFLGLGSPPPTPEWGAMVASGVENFFHWWIGTFPGLAILSVSLSANFIGDGLRDYLDPKLRKEF</sequence>
<evidence type="ECO:0000259" key="8">
    <source>
        <dbReference type="PROSITE" id="PS50928"/>
    </source>
</evidence>
<organism evidence="9">
    <name type="scientific">Vecturithrix granuli</name>
    <dbReference type="NCBI Taxonomy" id="1499967"/>
    <lineage>
        <taxon>Bacteria</taxon>
        <taxon>Candidatus Moduliflexota</taxon>
        <taxon>Candidatus Vecturitrichia</taxon>
        <taxon>Candidatus Vecturitrichales</taxon>
        <taxon>Candidatus Vecturitrichaceae</taxon>
        <taxon>Candidatus Vecturithrix</taxon>
    </lineage>
</organism>
<evidence type="ECO:0000256" key="4">
    <source>
        <dbReference type="ARBA" id="ARBA00022692"/>
    </source>
</evidence>
<evidence type="ECO:0000256" key="3">
    <source>
        <dbReference type="ARBA" id="ARBA00022475"/>
    </source>
</evidence>
<feature type="transmembrane region" description="Helical" evidence="7">
    <location>
        <begin position="243"/>
        <end position="267"/>
    </location>
</feature>
<dbReference type="STRING" id="1499967.U27_01635"/>
<dbReference type="EMBL" id="DF820463">
    <property type="protein sequence ID" value="GAK54805.1"/>
    <property type="molecule type" value="Genomic_DNA"/>
</dbReference>
<keyword evidence="3" id="KW-1003">Cell membrane</keyword>
<gene>
    <name evidence="9" type="ORF">U27_01635</name>
</gene>
<dbReference type="InterPro" id="IPR050366">
    <property type="entry name" value="BP-dependent_transpt_permease"/>
</dbReference>
<comment type="subcellular location">
    <subcellularLocation>
        <location evidence="1 7">Cell membrane</location>
        <topology evidence="1 7">Multi-pass membrane protein</topology>
    </subcellularLocation>
</comment>
<feature type="transmembrane region" description="Helical" evidence="7">
    <location>
        <begin position="114"/>
        <end position="135"/>
    </location>
</feature>
<reference evidence="9" key="1">
    <citation type="journal article" date="2015" name="PeerJ">
        <title>First genomic representation of candidate bacterial phylum KSB3 points to enhanced environmental sensing as a trigger of wastewater bulking.</title>
        <authorList>
            <person name="Sekiguchi Y."/>
            <person name="Ohashi A."/>
            <person name="Parks D.H."/>
            <person name="Yamauchi T."/>
            <person name="Tyson G.W."/>
            <person name="Hugenholtz P."/>
        </authorList>
    </citation>
    <scope>NUCLEOTIDE SEQUENCE [LARGE SCALE GENOMIC DNA]</scope>
</reference>
<dbReference type="InterPro" id="IPR035906">
    <property type="entry name" value="MetI-like_sf"/>
</dbReference>
<dbReference type="CDD" id="cd06261">
    <property type="entry name" value="TM_PBP2"/>
    <property type="match status" value="1"/>
</dbReference>
<keyword evidence="2 7" id="KW-0813">Transport</keyword>
<evidence type="ECO:0000256" key="5">
    <source>
        <dbReference type="ARBA" id="ARBA00022989"/>
    </source>
</evidence>
<dbReference type="Pfam" id="PF00528">
    <property type="entry name" value="BPD_transp_1"/>
    <property type="match status" value="1"/>
</dbReference>
<evidence type="ECO:0000256" key="1">
    <source>
        <dbReference type="ARBA" id="ARBA00004651"/>
    </source>
</evidence>
<keyword evidence="4 7" id="KW-0812">Transmembrane</keyword>
<feature type="transmembrane region" description="Helical" evidence="7">
    <location>
        <begin position="81"/>
        <end position="107"/>
    </location>
</feature>
<dbReference type="eggNOG" id="COG1173">
    <property type="taxonomic scope" value="Bacteria"/>
</dbReference>
<feature type="domain" description="ABC transmembrane type-1" evidence="8">
    <location>
        <begin position="79"/>
        <end position="267"/>
    </location>
</feature>
<dbReference type="GO" id="GO:0005886">
    <property type="term" value="C:plasma membrane"/>
    <property type="evidence" value="ECO:0007669"/>
    <property type="project" value="UniProtKB-SubCell"/>
</dbReference>